<dbReference type="InterPro" id="IPR034660">
    <property type="entry name" value="DinB/YfiT-like"/>
</dbReference>
<dbReference type="Proteomes" id="UP000321080">
    <property type="component" value="Unassembled WGS sequence"/>
</dbReference>
<dbReference type="Pfam" id="PF12867">
    <property type="entry name" value="DinB_2"/>
    <property type="match status" value="1"/>
</dbReference>
<proteinExistence type="predicted"/>
<comment type="caution">
    <text evidence="2">The sequence shown here is derived from an EMBL/GenBank/DDBJ whole genome shotgun (WGS) entry which is preliminary data.</text>
</comment>
<reference evidence="2 3" key="1">
    <citation type="submission" date="2019-08" db="EMBL/GenBank/DDBJ databases">
        <title>Seonamhaeicola sediminis sp. nov., isolated from marine sediment.</title>
        <authorList>
            <person name="Cao W.R."/>
        </authorList>
    </citation>
    <scope>NUCLEOTIDE SEQUENCE [LARGE SCALE GENOMIC DNA]</scope>
    <source>
        <strain evidence="2 3">1505</strain>
    </source>
</reference>
<dbReference type="OrthoDB" id="9814103at2"/>
<accession>A0A5C7GJL2</accession>
<dbReference type="SUPFAM" id="SSF109854">
    <property type="entry name" value="DinB/YfiT-like putative metalloenzymes"/>
    <property type="match status" value="1"/>
</dbReference>
<dbReference type="AlphaFoldDB" id="A0A5C7GJL2"/>
<keyword evidence="3" id="KW-1185">Reference proteome</keyword>
<evidence type="ECO:0000313" key="2">
    <source>
        <dbReference type="EMBL" id="TXG38579.1"/>
    </source>
</evidence>
<feature type="domain" description="DinB-like" evidence="1">
    <location>
        <begin position="32"/>
        <end position="146"/>
    </location>
</feature>
<gene>
    <name evidence="2" type="ORF">FUA22_01445</name>
</gene>
<name>A0A5C7GJL2_9FLAO</name>
<protein>
    <submittedName>
        <fullName evidence="2">DinB family protein</fullName>
    </submittedName>
</protein>
<organism evidence="2 3">
    <name type="scientific">Seonamhaeicola maritimus</name>
    <dbReference type="NCBI Taxonomy" id="2591822"/>
    <lineage>
        <taxon>Bacteria</taxon>
        <taxon>Pseudomonadati</taxon>
        <taxon>Bacteroidota</taxon>
        <taxon>Flavobacteriia</taxon>
        <taxon>Flavobacteriales</taxon>
        <taxon>Flavobacteriaceae</taxon>
    </lineage>
</organism>
<dbReference type="InterPro" id="IPR024775">
    <property type="entry name" value="DinB-like"/>
</dbReference>
<dbReference type="Gene3D" id="1.20.120.450">
    <property type="entry name" value="dinb family like domain"/>
    <property type="match status" value="1"/>
</dbReference>
<dbReference type="RefSeq" id="WP_147765867.1">
    <property type="nucleotide sequence ID" value="NZ_VRKQ01000008.1"/>
</dbReference>
<evidence type="ECO:0000313" key="3">
    <source>
        <dbReference type="Proteomes" id="UP000321080"/>
    </source>
</evidence>
<evidence type="ECO:0000259" key="1">
    <source>
        <dbReference type="Pfam" id="PF12867"/>
    </source>
</evidence>
<sequence length="158" mass="18692">MNLSKQLSNRLEEVLLDGKWVAGTNIKEQISDLTWKQATTKIDSLNTISDLLFHINYYTEGLIHYFETGKLEIKDKFSFDAPKIESEKDWKDLIKKFQIDTQKLIEKVKGFTNEKLDQTFFDDKYGTYYRNINVIIEHSYYHFGQIVLIKKLLKKTVN</sequence>
<dbReference type="EMBL" id="VRKQ01000008">
    <property type="protein sequence ID" value="TXG38579.1"/>
    <property type="molecule type" value="Genomic_DNA"/>
</dbReference>